<evidence type="ECO:0000313" key="4">
    <source>
        <dbReference type="Proteomes" id="UP000008281"/>
    </source>
</evidence>
<dbReference type="InterPro" id="IPR012337">
    <property type="entry name" value="RNaseH-like_sf"/>
</dbReference>
<organism evidence="4">
    <name type="scientific">Caenorhabditis remanei</name>
    <name type="common">Caenorhabditis vulgaris</name>
    <dbReference type="NCBI Taxonomy" id="31234"/>
    <lineage>
        <taxon>Eukaryota</taxon>
        <taxon>Metazoa</taxon>
        <taxon>Ecdysozoa</taxon>
        <taxon>Nematoda</taxon>
        <taxon>Chromadorea</taxon>
        <taxon>Rhabditida</taxon>
        <taxon>Rhabditina</taxon>
        <taxon>Rhabditomorpha</taxon>
        <taxon>Rhabditoidea</taxon>
        <taxon>Rhabditidae</taxon>
        <taxon>Peloderinae</taxon>
        <taxon>Caenorhabditis</taxon>
    </lineage>
</organism>
<dbReference type="InterPro" id="IPR036397">
    <property type="entry name" value="RNaseH_sf"/>
</dbReference>
<dbReference type="GO" id="GO:0015074">
    <property type="term" value="P:DNA integration"/>
    <property type="evidence" value="ECO:0007669"/>
    <property type="project" value="InterPro"/>
</dbReference>
<dbReference type="eggNOG" id="KOG0017">
    <property type="taxonomic scope" value="Eukaryota"/>
</dbReference>
<dbReference type="InterPro" id="IPR008042">
    <property type="entry name" value="Retrotrans_Pao"/>
</dbReference>
<feature type="compositionally biased region" description="Polar residues" evidence="1">
    <location>
        <begin position="868"/>
        <end position="882"/>
    </location>
</feature>
<dbReference type="OrthoDB" id="5920214at2759"/>
<dbReference type="Pfam" id="PF18701">
    <property type="entry name" value="DUF5641"/>
    <property type="match status" value="1"/>
</dbReference>
<feature type="domain" description="Integrase catalytic" evidence="2">
    <location>
        <begin position="540"/>
        <end position="729"/>
    </location>
</feature>
<name>E3MH13_CAERE</name>
<dbReference type="OMA" id="GANESND"/>
<dbReference type="STRING" id="31234.E3MH13"/>
<dbReference type="InterPro" id="IPR040676">
    <property type="entry name" value="DUF5641"/>
</dbReference>
<dbReference type="GO" id="GO:0003676">
    <property type="term" value="F:nucleic acid binding"/>
    <property type="evidence" value="ECO:0007669"/>
    <property type="project" value="InterPro"/>
</dbReference>
<sequence>MHMRLREFLCNSKEVMNIIPKEDRANSTQAKLLGHLWDAENDTITIKIAQPPSGIPTKRQLASFIASTYDPQGLLSPMVVQCKSLMAKVWKSKTKWRDPLPAHLLPDWEKIRVAITDKSYTIPRRITPTHGHFKTSLIMFSDASKDHYATCAYLHFERPDNTTQVQLLFSKTRIRPINNEHLTIPRMELLGVLTAAHAAYTIITEINIPLSSLTFFCDNTAVLNWVTHKNPSDKWVTNRIRSITELETEFTKKQLPPTFRYVPTDQNPADIASRGATLQQIKESKIWNHGPDFLLLDRTFWPKSLEQSPADPKEFHCYTLDISPAPFPPHLGSPYDQPLSEYESIVPYNRTNSLVKLVSIVQKVMRWIHTVVKKRNERYPHSPYLWKTSHLQQFALARISTNEVQQRMIAHKFIIIDHYADAKRKLKVDVPTSHQFRKDEDGVYLYHNTYVNKRHPNMPKSLTYIIHKHRLATLIALDSHISLLHQGPKDMATDIQQRYWIKRITGLTRSVRKGCTTCKRRHGRPYFYPFATSLPAVRTQSCRPFQHTGLDYFGPIGYKTDTGQPGKLWCMLNTCLVTRAIHLEAVTDNTTSSFLLAMRRFVGRRGSPRTIISDNAPSFTLGYTMINADINTLINSSQTLTSYLASKEIEVKQITPFAPWQGGVYERIVAIVKNMFYKHIGRLQLSFLEVETLLVECEGIINSRPITANPISISDSEAIRPIDFISPQARLSFPNHLEHAPGTQIGITEKQTREYLKHLDNIRLQLWDQFYNSMYTSNLAPTYKPHSHCTVSPKRDHVVLVHTPNVPRYRWPLARITELITSKDGAVRSVILKCKNKLIERAINQLIPLELSNDDSPPVTQPLALDHTSATSTSRRPPVSRN</sequence>
<dbReference type="AlphaFoldDB" id="E3MH13"/>
<accession>E3MH13</accession>
<gene>
    <name evidence="3" type="ORF">CRE_23349</name>
</gene>
<dbReference type="PANTHER" id="PTHR47331">
    <property type="entry name" value="PHD-TYPE DOMAIN-CONTAINING PROTEIN"/>
    <property type="match status" value="1"/>
</dbReference>
<feature type="region of interest" description="Disordered" evidence="1">
    <location>
        <begin position="857"/>
        <end position="882"/>
    </location>
</feature>
<dbReference type="InterPro" id="IPR001584">
    <property type="entry name" value="Integrase_cat-core"/>
</dbReference>
<dbReference type="HOGENOM" id="CLU_000526_0_1_1"/>
<dbReference type="SUPFAM" id="SSF53098">
    <property type="entry name" value="Ribonuclease H-like"/>
    <property type="match status" value="1"/>
</dbReference>
<dbReference type="InterPro" id="IPR041588">
    <property type="entry name" value="Integrase_H2C2"/>
</dbReference>
<keyword evidence="4" id="KW-1185">Reference proteome</keyword>
<evidence type="ECO:0000313" key="3">
    <source>
        <dbReference type="EMBL" id="EFP01737.1"/>
    </source>
</evidence>
<evidence type="ECO:0000256" key="1">
    <source>
        <dbReference type="SAM" id="MobiDB-lite"/>
    </source>
</evidence>
<dbReference type="Pfam" id="PF05380">
    <property type="entry name" value="Peptidase_A17"/>
    <property type="match status" value="1"/>
</dbReference>
<dbReference type="Gene3D" id="3.30.420.10">
    <property type="entry name" value="Ribonuclease H-like superfamily/Ribonuclease H"/>
    <property type="match status" value="1"/>
</dbReference>
<dbReference type="Pfam" id="PF17921">
    <property type="entry name" value="Integrase_H2C2"/>
    <property type="match status" value="1"/>
</dbReference>
<reference evidence="3" key="1">
    <citation type="submission" date="2007-07" db="EMBL/GenBank/DDBJ databases">
        <title>PCAP assembly of the Caenorhabditis remanei genome.</title>
        <authorList>
            <consortium name="The Caenorhabditis remanei Sequencing Consortium"/>
            <person name="Wilson R.K."/>
        </authorList>
    </citation>
    <scope>NUCLEOTIDE SEQUENCE [LARGE SCALE GENOMIC DNA]</scope>
    <source>
        <strain evidence="3">PB4641</strain>
    </source>
</reference>
<protein>
    <recommendedName>
        <fullName evidence="2">Integrase catalytic domain-containing protein</fullName>
    </recommendedName>
</protein>
<dbReference type="PROSITE" id="PS50994">
    <property type="entry name" value="INTEGRASE"/>
    <property type="match status" value="1"/>
</dbReference>
<proteinExistence type="predicted"/>
<dbReference type="EMBL" id="DS268444">
    <property type="protein sequence ID" value="EFP01737.1"/>
    <property type="molecule type" value="Genomic_DNA"/>
</dbReference>
<dbReference type="Proteomes" id="UP000008281">
    <property type="component" value="Unassembled WGS sequence"/>
</dbReference>
<evidence type="ECO:0000259" key="2">
    <source>
        <dbReference type="PROSITE" id="PS50994"/>
    </source>
</evidence>
<dbReference type="InParanoid" id="E3MH13"/>